<reference evidence="3" key="1">
    <citation type="submission" date="2020-05" db="UniProtKB">
        <authorList>
            <consortium name="EnsemblMetazoa"/>
        </authorList>
    </citation>
    <scope>IDENTIFICATION</scope>
    <source>
        <strain evidence="3">BB02</strain>
    </source>
</reference>
<dbReference type="KEGG" id="bgt:106079808"/>
<dbReference type="PANTHER" id="PTHR45964:SF5">
    <property type="entry name" value="WSCD FAMILY MEMBER CG9164"/>
    <property type="match status" value="1"/>
</dbReference>
<evidence type="ECO:0000259" key="2">
    <source>
        <dbReference type="Pfam" id="PF00685"/>
    </source>
</evidence>
<dbReference type="AlphaFoldDB" id="A0A2C9L4C1"/>
<dbReference type="Gene3D" id="3.40.50.300">
    <property type="entry name" value="P-loop containing nucleotide triphosphate hydrolases"/>
    <property type="match status" value="1"/>
</dbReference>
<dbReference type="SUPFAM" id="SSF52540">
    <property type="entry name" value="P-loop containing nucleoside triphosphate hydrolases"/>
    <property type="match status" value="1"/>
</dbReference>
<dbReference type="Proteomes" id="UP000076420">
    <property type="component" value="Unassembled WGS sequence"/>
</dbReference>
<evidence type="ECO:0000256" key="1">
    <source>
        <dbReference type="ARBA" id="ARBA00010236"/>
    </source>
</evidence>
<gene>
    <name evidence="3" type="primary">106079808</name>
</gene>
<dbReference type="InterPro" id="IPR051589">
    <property type="entry name" value="Sialate-O-sulfotransferase"/>
</dbReference>
<evidence type="ECO:0000313" key="3">
    <source>
        <dbReference type="EnsemblMetazoa" id="BGLB026923-PA"/>
    </source>
</evidence>
<evidence type="ECO:0000313" key="4">
    <source>
        <dbReference type="Proteomes" id="UP000076420"/>
    </source>
</evidence>
<dbReference type="GO" id="GO:0008146">
    <property type="term" value="F:sulfotransferase activity"/>
    <property type="evidence" value="ECO:0007669"/>
    <property type="project" value="InterPro"/>
</dbReference>
<accession>A0A2C9L4C1</accession>
<organism evidence="3 4">
    <name type="scientific">Biomphalaria glabrata</name>
    <name type="common">Bloodfluke planorb</name>
    <name type="synonym">Freshwater snail</name>
    <dbReference type="NCBI Taxonomy" id="6526"/>
    <lineage>
        <taxon>Eukaryota</taxon>
        <taxon>Metazoa</taxon>
        <taxon>Spiralia</taxon>
        <taxon>Lophotrochozoa</taxon>
        <taxon>Mollusca</taxon>
        <taxon>Gastropoda</taxon>
        <taxon>Heterobranchia</taxon>
        <taxon>Euthyneura</taxon>
        <taxon>Panpulmonata</taxon>
        <taxon>Hygrophila</taxon>
        <taxon>Lymnaeoidea</taxon>
        <taxon>Planorbidae</taxon>
        <taxon>Biomphalaria</taxon>
    </lineage>
</organism>
<dbReference type="PANTHER" id="PTHR45964">
    <property type="entry name" value="WSCD FAMILY MEMBER CG9164"/>
    <property type="match status" value="1"/>
</dbReference>
<dbReference type="Pfam" id="PF00685">
    <property type="entry name" value="Sulfotransfer_1"/>
    <property type="match status" value="1"/>
</dbReference>
<comment type="similarity">
    <text evidence="1">Belongs to the WSCD family.</text>
</comment>
<dbReference type="VEuPathDB" id="VectorBase:BGLB026923"/>
<sequence length="115" mass="13556">MHNRFLFLCQEWSEFVHLHIKAWMRFHMDWLKFPGNLLTVTYSDLLQRPDVEVERILHFLKINTTKTQLACALCLGGKFKRSRSTVIEQTFPSLLQDVVTSAEELYKNIVRKTAS</sequence>
<name>A0A2C9L4C1_BIOGL</name>
<dbReference type="InterPro" id="IPR000863">
    <property type="entry name" value="Sulfotransferase_dom"/>
</dbReference>
<dbReference type="InterPro" id="IPR027417">
    <property type="entry name" value="P-loop_NTPase"/>
</dbReference>
<dbReference type="EnsemblMetazoa" id="BGLB026923-RA">
    <property type="protein sequence ID" value="BGLB026923-PA"/>
    <property type="gene ID" value="BGLB026923"/>
</dbReference>
<proteinExistence type="inferred from homology"/>
<feature type="domain" description="Sulfotransferase" evidence="2">
    <location>
        <begin position="17"/>
        <end position="69"/>
    </location>
</feature>
<protein>
    <recommendedName>
        <fullName evidence="2">Sulfotransferase domain-containing protein</fullName>
    </recommendedName>
</protein>